<keyword evidence="2" id="KW-1185">Reference proteome</keyword>
<name>A0ABR4XSG2_9LACO</name>
<dbReference type="Proteomes" id="UP000030023">
    <property type="component" value="Unassembled WGS sequence"/>
</dbReference>
<accession>A0ABR4XSG2</accession>
<evidence type="ECO:0008006" key="3">
    <source>
        <dbReference type="Google" id="ProtNLM"/>
    </source>
</evidence>
<dbReference type="EMBL" id="AXCV01000099">
    <property type="protein sequence ID" value="KGO32091.1"/>
    <property type="molecule type" value="Genomic_DNA"/>
</dbReference>
<proteinExistence type="predicted"/>
<comment type="caution">
    <text evidence="1">The sequence shown here is derived from an EMBL/GenBank/DDBJ whole genome shotgun (WGS) entry which is preliminary data.</text>
</comment>
<organism evidence="1 2">
    <name type="scientific">Oenococcus alcoholitolerans</name>
    <dbReference type="NCBI Taxonomy" id="931074"/>
    <lineage>
        <taxon>Bacteria</taxon>
        <taxon>Bacillati</taxon>
        <taxon>Bacillota</taxon>
        <taxon>Bacilli</taxon>
        <taxon>Lactobacillales</taxon>
        <taxon>Lactobacillaceae</taxon>
        <taxon>Oenococcus</taxon>
    </lineage>
</organism>
<protein>
    <recommendedName>
        <fullName evidence="3">F-type ATPase subunit delta</fullName>
    </recommendedName>
</protein>
<gene>
    <name evidence="1" type="ORF">Q757_03070</name>
</gene>
<evidence type="ECO:0000313" key="2">
    <source>
        <dbReference type="Proteomes" id="UP000030023"/>
    </source>
</evidence>
<reference evidence="1 2" key="1">
    <citation type="journal article" date="2014" name="Antonie Van Leeuwenhoek">
        <title>Oenococcus alcoholitolerans sp. nov., a lactic acid bacteria isolated from cachaca and ethanol fermentation processes.</title>
        <authorList>
            <person name="Badotti F."/>
            <person name="Moreira A.P."/>
            <person name="Tonon L.A."/>
            <person name="de Lucena B.T."/>
            <person name="Gomes Fde C."/>
            <person name="Kruger R."/>
            <person name="Thompson C.C."/>
            <person name="de Morais M.A.Jr."/>
            <person name="Rosa C.A."/>
            <person name="Thompson F.L."/>
        </authorList>
    </citation>
    <scope>NUCLEOTIDE SEQUENCE [LARGE SCALE GENOMIC DNA]</scope>
    <source>
        <strain evidence="1 2">UFRJ-M7.2.18</strain>
    </source>
</reference>
<evidence type="ECO:0000313" key="1">
    <source>
        <dbReference type="EMBL" id="KGO32091.1"/>
    </source>
</evidence>
<sequence>MSENDNRIVSNYAKALIEISNSNASEVLSELQAIKRY</sequence>